<gene>
    <name evidence="1" type="ORF">EV182_000306</name>
</gene>
<accession>A0ACC1HYT5</accession>
<evidence type="ECO:0000313" key="2">
    <source>
        <dbReference type="Proteomes" id="UP001145114"/>
    </source>
</evidence>
<sequence length="282" mass="32662">MGQYWRLVCWDKQQMTDDLGKLGGFFYGCSDHKFEFIIDALSLKKGRRGPLGRGAPIENLPVNILQGIISGLYGRDKEVFLQASRRIAGKIYEELYSGLSWQGCRIACIGDYTGKVPRRLSRAGVKVEVGDDESFYDYVENHFQEIDMDMTDEIRKAKMVERAMNGEEENPAKMVEWEMTEEEEDPTKFVVLNESRKEYVVTSRRNFTKVILSLICWSDDPSVSMNTDCEISRGRWAWDRISILSQDQFGSVAAEFKDRTKRIYQHVREIIREDTGDEFHSE</sequence>
<organism evidence="1 2">
    <name type="scientific">Spiromyces aspiralis</name>
    <dbReference type="NCBI Taxonomy" id="68401"/>
    <lineage>
        <taxon>Eukaryota</taxon>
        <taxon>Fungi</taxon>
        <taxon>Fungi incertae sedis</taxon>
        <taxon>Zoopagomycota</taxon>
        <taxon>Kickxellomycotina</taxon>
        <taxon>Kickxellomycetes</taxon>
        <taxon>Kickxellales</taxon>
        <taxon>Kickxellaceae</taxon>
        <taxon>Spiromyces</taxon>
    </lineage>
</organism>
<comment type="caution">
    <text evidence="1">The sequence shown here is derived from an EMBL/GenBank/DDBJ whole genome shotgun (WGS) entry which is preliminary data.</text>
</comment>
<keyword evidence="2" id="KW-1185">Reference proteome</keyword>
<protein>
    <submittedName>
        <fullName evidence="1">Uncharacterized protein</fullName>
    </submittedName>
</protein>
<dbReference type="EMBL" id="JAMZIH010000010">
    <property type="protein sequence ID" value="KAJ1680288.1"/>
    <property type="molecule type" value="Genomic_DNA"/>
</dbReference>
<name>A0ACC1HYT5_9FUNG</name>
<evidence type="ECO:0000313" key="1">
    <source>
        <dbReference type="EMBL" id="KAJ1680288.1"/>
    </source>
</evidence>
<proteinExistence type="predicted"/>
<dbReference type="Proteomes" id="UP001145114">
    <property type="component" value="Unassembled WGS sequence"/>
</dbReference>
<reference evidence="1" key="1">
    <citation type="submission" date="2022-06" db="EMBL/GenBank/DDBJ databases">
        <title>Phylogenomic reconstructions and comparative analyses of Kickxellomycotina fungi.</title>
        <authorList>
            <person name="Reynolds N.K."/>
            <person name="Stajich J.E."/>
            <person name="Barry K."/>
            <person name="Grigoriev I.V."/>
            <person name="Crous P."/>
            <person name="Smith M.E."/>
        </authorList>
    </citation>
    <scope>NUCLEOTIDE SEQUENCE</scope>
    <source>
        <strain evidence="1">RSA 2271</strain>
    </source>
</reference>